<evidence type="ECO:0000256" key="2">
    <source>
        <dbReference type="ARBA" id="ARBA00023134"/>
    </source>
</evidence>
<evidence type="ECO:0000259" key="4">
    <source>
        <dbReference type="Pfam" id="PF01926"/>
    </source>
</evidence>
<reference evidence="5 6" key="1">
    <citation type="submission" date="2019-02" db="EMBL/GenBank/DDBJ databases">
        <title>Genome sequencing of the rare red list fungi Bondarzewia mesenterica.</title>
        <authorList>
            <person name="Buettner E."/>
            <person name="Kellner H."/>
        </authorList>
    </citation>
    <scope>NUCLEOTIDE SEQUENCE [LARGE SCALE GENOMIC DNA]</scope>
    <source>
        <strain evidence="5 6">DSM 108281</strain>
    </source>
</reference>
<protein>
    <recommendedName>
        <fullName evidence="4">G domain-containing protein</fullName>
    </recommendedName>
</protein>
<dbReference type="EMBL" id="SGPL01000106">
    <property type="protein sequence ID" value="THH17562.1"/>
    <property type="molecule type" value="Genomic_DNA"/>
</dbReference>
<gene>
    <name evidence="5" type="ORF">EW146_g3285</name>
</gene>
<comment type="caution">
    <text evidence="5">The sequence shown here is derived from an EMBL/GenBank/DDBJ whole genome shotgun (WGS) entry which is preliminary data.</text>
</comment>
<dbReference type="InterPro" id="IPR023179">
    <property type="entry name" value="GTP-bd_ortho_bundle_sf"/>
</dbReference>
<dbReference type="InterPro" id="IPR006073">
    <property type="entry name" value="GTP-bd"/>
</dbReference>
<organism evidence="5 6">
    <name type="scientific">Bondarzewia mesenterica</name>
    <dbReference type="NCBI Taxonomy" id="1095465"/>
    <lineage>
        <taxon>Eukaryota</taxon>
        <taxon>Fungi</taxon>
        <taxon>Dikarya</taxon>
        <taxon>Basidiomycota</taxon>
        <taxon>Agaricomycotina</taxon>
        <taxon>Agaricomycetes</taxon>
        <taxon>Russulales</taxon>
        <taxon>Bondarzewiaceae</taxon>
        <taxon>Bondarzewia</taxon>
    </lineage>
</organism>
<sequence>MMQFARMLPGLLTRTDVVLELRDSRLPLTSINRNFEGALQRWRSERTTRSASELPQAAKRVCERIVVFSKRDLVPRWGLEPFQRAMAAKFPDQHTFFASWTNPRDIKSLSKMLINIAKDNPHVPELNVLVIGMPNVGKSTLLNTLRHIGIRGPTPKALRTSATPGLTRALSTRLKLSTDPLVYSFDSPGVMLPFLGRGERGAERGVKLALIAGIKEGLYDTEALAAYLLYRLNMLNSESPAYLSLLPPSTPPTTEIDIFLDLLAHRLGMIKKGGVPDIPRAATWFVKWWREEGALAYASTALPSPSSTSTSNPRRAGWGFDLEWDVSAAGSQDEVQARMEECIDAYVKETGREEEEGGRSQLDAGKETGNTGQEGQVGGQIKSAVGREKGRSLIRAGAVFGSPDLRLAESRGTVDEIPILGVARINPLLISQPIDHMQRDDDNPDVPHAYLQVTGRPSLGLTHRVFMLNRCTDSERRAGSKGDQSTWSITVMCVNTEKTSHRERGQVAREGGWL</sequence>
<dbReference type="SUPFAM" id="SSF52540">
    <property type="entry name" value="P-loop containing nucleoside triphosphate hydrolases"/>
    <property type="match status" value="2"/>
</dbReference>
<accession>A0A4S4LYB2</accession>
<proteinExistence type="predicted"/>
<evidence type="ECO:0000256" key="1">
    <source>
        <dbReference type="ARBA" id="ARBA00022741"/>
    </source>
</evidence>
<dbReference type="Gene3D" id="3.40.50.300">
    <property type="entry name" value="P-loop containing nucleotide triphosphate hydrolases"/>
    <property type="match status" value="1"/>
</dbReference>
<keyword evidence="1" id="KW-0547">Nucleotide-binding</keyword>
<dbReference type="GO" id="GO:0005739">
    <property type="term" value="C:mitochondrion"/>
    <property type="evidence" value="ECO:0007669"/>
    <property type="project" value="TreeGrafter"/>
</dbReference>
<dbReference type="InterPro" id="IPR027417">
    <property type="entry name" value="P-loop_NTPase"/>
</dbReference>
<evidence type="ECO:0000313" key="5">
    <source>
        <dbReference type="EMBL" id="THH17562.1"/>
    </source>
</evidence>
<dbReference type="Gene3D" id="1.10.1580.10">
    <property type="match status" value="1"/>
</dbReference>
<dbReference type="OrthoDB" id="269151at2759"/>
<name>A0A4S4LYB2_9AGAM</name>
<keyword evidence="2" id="KW-0342">GTP-binding</keyword>
<dbReference type="Pfam" id="PF01926">
    <property type="entry name" value="MMR_HSR1"/>
    <property type="match status" value="1"/>
</dbReference>
<dbReference type="PANTHER" id="PTHR45782">
    <property type="entry name" value="MITOCHONDRIAL RIBOSOME-ASSOCIATED GTPASE 1"/>
    <property type="match status" value="1"/>
</dbReference>
<evidence type="ECO:0000256" key="3">
    <source>
        <dbReference type="SAM" id="MobiDB-lite"/>
    </source>
</evidence>
<dbReference type="GO" id="GO:0003924">
    <property type="term" value="F:GTPase activity"/>
    <property type="evidence" value="ECO:0007669"/>
    <property type="project" value="TreeGrafter"/>
</dbReference>
<evidence type="ECO:0000313" key="6">
    <source>
        <dbReference type="Proteomes" id="UP000310158"/>
    </source>
</evidence>
<dbReference type="GO" id="GO:0032543">
    <property type="term" value="P:mitochondrial translation"/>
    <property type="evidence" value="ECO:0007669"/>
    <property type="project" value="TreeGrafter"/>
</dbReference>
<dbReference type="GO" id="GO:0005525">
    <property type="term" value="F:GTP binding"/>
    <property type="evidence" value="ECO:0007669"/>
    <property type="project" value="UniProtKB-KW"/>
</dbReference>
<dbReference type="AlphaFoldDB" id="A0A4S4LYB2"/>
<dbReference type="PANTHER" id="PTHR45782:SF4">
    <property type="entry name" value="MITOCHONDRIAL RIBOSOME-ASSOCIATED GTPASE 1"/>
    <property type="match status" value="1"/>
</dbReference>
<feature type="region of interest" description="Disordered" evidence="3">
    <location>
        <begin position="349"/>
        <end position="381"/>
    </location>
</feature>
<keyword evidence="6" id="KW-1185">Reference proteome</keyword>
<feature type="domain" description="G" evidence="4">
    <location>
        <begin position="128"/>
        <end position="195"/>
    </location>
</feature>
<dbReference type="Proteomes" id="UP000310158">
    <property type="component" value="Unassembled WGS sequence"/>
</dbReference>